<evidence type="ECO:0000256" key="3">
    <source>
        <dbReference type="ARBA" id="ARBA00022630"/>
    </source>
</evidence>
<evidence type="ECO:0000256" key="7">
    <source>
        <dbReference type="SAM" id="MobiDB-lite"/>
    </source>
</evidence>
<keyword evidence="5" id="KW-0521">NADP</keyword>
<organism evidence="8 9">
    <name type="scientific">Actinophytocola xanthii</name>
    <dbReference type="NCBI Taxonomy" id="1912961"/>
    <lineage>
        <taxon>Bacteria</taxon>
        <taxon>Bacillati</taxon>
        <taxon>Actinomycetota</taxon>
        <taxon>Actinomycetes</taxon>
        <taxon>Pseudonocardiales</taxon>
        <taxon>Pseudonocardiaceae</taxon>
    </lineage>
</organism>
<reference evidence="8" key="1">
    <citation type="submission" date="2016-12" db="EMBL/GenBank/DDBJ databases">
        <title>The draft genome sequence of Actinophytocola sp. 11-183.</title>
        <authorList>
            <person name="Wang W."/>
            <person name="Yuan L."/>
        </authorList>
    </citation>
    <scope>NUCLEOTIDE SEQUENCE [LARGE SCALE GENOMIC DNA]</scope>
    <source>
        <strain evidence="8">11-183</strain>
    </source>
</reference>
<dbReference type="AlphaFoldDB" id="A0A1Q8CTB3"/>
<dbReference type="SUPFAM" id="SSF51905">
    <property type="entry name" value="FAD/NAD(P)-binding domain"/>
    <property type="match status" value="2"/>
</dbReference>
<comment type="similarity">
    <text evidence="1">Belongs to the FMO family.</text>
</comment>
<dbReference type="GO" id="GO:0050661">
    <property type="term" value="F:NADP binding"/>
    <property type="evidence" value="ECO:0007669"/>
    <property type="project" value="InterPro"/>
</dbReference>
<dbReference type="GO" id="GO:0004499">
    <property type="term" value="F:N,N-dimethylaniline monooxygenase activity"/>
    <property type="evidence" value="ECO:0007669"/>
    <property type="project" value="InterPro"/>
</dbReference>
<dbReference type="STRING" id="1912961.BU204_10220"/>
<comment type="caution">
    <text evidence="8">The sequence shown here is derived from an EMBL/GenBank/DDBJ whole genome shotgun (WGS) entry which is preliminary data.</text>
</comment>
<gene>
    <name evidence="8" type="ORF">BU204_10220</name>
</gene>
<keyword evidence="6" id="KW-0560">Oxidoreductase</keyword>
<dbReference type="InterPro" id="IPR036188">
    <property type="entry name" value="FAD/NAD-bd_sf"/>
</dbReference>
<dbReference type="Gene3D" id="3.50.50.60">
    <property type="entry name" value="FAD/NAD(P)-binding domain"/>
    <property type="match status" value="1"/>
</dbReference>
<sequence>MTTDIASEVRPGIPDGDPDGDSDGRVCVIGAGPAGIAMCRALAQRDIPFDCFERGEEVGGLWRYSPGSGSCAYTSLAANTSKTVMQYPSFPMPDDMPEYPHHTQVARYFDDYVDHYGLREHIRFGTEVTQVERAADGRWRVTLADGTGDWYRAVLVASGGRHGVPAYASYDGTFTGRELHSFDYDGPEEFAGKTVVVLGLGATSADIATEVSRVAKATHLSARTGHYVVPKILEGRPIDKLSPFMKKLSVEQRRPLLTLMIKLVHGDMSAYGLPTPPYKPGQGPLISTSEFLPAIVHGRISPKPVVESVRGRTVRFADGQAVEADVIIHCTGYRIAYPFLDDEIVGDGDDAPPLYQMVVPPEIDGLYFVGLVHSMTSLMPVAEHQSEWIGDLLTGAVTLPSRGHMWSAIRDSRRRQDKRFHDSSGHLLVDPREYERLLEAERRTFAAAGANSGAAATSRRRKNR</sequence>
<evidence type="ECO:0000256" key="5">
    <source>
        <dbReference type="ARBA" id="ARBA00022857"/>
    </source>
</evidence>
<comment type="similarity">
    <text evidence="2">Belongs to the FAD-binding monooxygenase family.</text>
</comment>
<dbReference type="PIRSF" id="PIRSF000332">
    <property type="entry name" value="FMO"/>
    <property type="match status" value="1"/>
</dbReference>
<name>A0A1Q8CTB3_9PSEU</name>
<protein>
    <recommendedName>
        <fullName evidence="10">Monooxygenase</fullName>
    </recommendedName>
</protein>
<evidence type="ECO:0000256" key="2">
    <source>
        <dbReference type="ARBA" id="ARBA00010139"/>
    </source>
</evidence>
<evidence type="ECO:0000256" key="4">
    <source>
        <dbReference type="ARBA" id="ARBA00022827"/>
    </source>
</evidence>
<dbReference type="InterPro" id="IPR050346">
    <property type="entry name" value="FMO-like"/>
</dbReference>
<feature type="region of interest" description="Disordered" evidence="7">
    <location>
        <begin position="1"/>
        <end position="24"/>
    </location>
</feature>
<dbReference type="InterPro" id="IPR000960">
    <property type="entry name" value="Flavin_mOase"/>
</dbReference>
<dbReference type="InterPro" id="IPR020946">
    <property type="entry name" value="Flavin_mOase-like"/>
</dbReference>
<dbReference type="OrthoDB" id="5168853at2"/>
<evidence type="ECO:0000256" key="1">
    <source>
        <dbReference type="ARBA" id="ARBA00009183"/>
    </source>
</evidence>
<proteinExistence type="inferred from homology"/>
<evidence type="ECO:0000313" key="9">
    <source>
        <dbReference type="Proteomes" id="UP000185596"/>
    </source>
</evidence>
<dbReference type="Pfam" id="PF00743">
    <property type="entry name" value="FMO-like"/>
    <property type="match status" value="1"/>
</dbReference>
<evidence type="ECO:0000313" key="8">
    <source>
        <dbReference type="EMBL" id="OLF17586.1"/>
    </source>
</evidence>
<dbReference type="RefSeq" id="WP_075125378.1">
    <property type="nucleotide sequence ID" value="NZ_MSIE01000015.1"/>
</dbReference>
<dbReference type="PANTHER" id="PTHR23023">
    <property type="entry name" value="DIMETHYLANILINE MONOOXYGENASE"/>
    <property type="match status" value="1"/>
</dbReference>
<keyword evidence="9" id="KW-1185">Reference proteome</keyword>
<dbReference type="PRINTS" id="PR00370">
    <property type="entry name" value="FMOXYGENASE"/>
</dbReference>
<evidence type="ECO:0000256" key="6">
    <source>
        <dbReference type="ARBA" id="ARBA00023002"/>
    </source>
</evidence>
<keyword evidence="4" id="KW-0274">FAD</keyword>
<dbReference type="GO" id="GO:0050660">
    <property type="term" value="F:flavin adenine dinucleotide binding"/>
    <property type="evidence" value="ECO:0007669"/>
    <property type="project" value="InterPro"/>
</dbReference>
<evidence type="ECO:0008006" key="10">
    <source>
        <dbReference type="Google" id="ProtNLM"/>
    </source>
</evidence>
<dbReference type="EMBL" id="MSIE01000015">
    <property type="protein sequence ID" value="OLF17586.1"/>
    <property type="molecule type" value="Genomic_DNA"/>
</dbReference>
<accession>A0A1Q8CTB3</accession>
<dbReference type="Proteomes" id="UP000185596">
    <property type="component" value="Unassembled WGS sequence"/>
</dbReference>
<keyword evidence="3" id="KW-0285">Flavoprotein</keyword>